<dbReference type="CDD" id="cd23413">
    <property type="entry name" value="beta-trefoil_Ricin_CdtC"/>
    <property type="match status" value="1"/>
</dbReference>
<sequence length="191" mass="20434">MIKYAINLIKTIIIVFFITSCSSEQKGLNVISDNNRAFIGENNARFSLRNIQSGQVIINIPDQEGRELVGWELFSVSVPERETSKFPGGWVEFVVPGSDRCLALINSTTLGKASCGASGNITAFTLIPSTTGAVQIKSVGFGTCIQDVNADTGHFNLGPCIEDASNPAKTVPEGNLWMLNPPVNESSLTPG</sequence>
<dbReference type="GO" id="GO:0090729">
    <property type="term" value="F:toxin activity"/>
    <property type="evidence" value="ECO:0007669"/>
    <property type="project" value="UniProtKB-KW"/>
</dbReference>
<keyword evidence="2" id="KW-0800">Toxin</keyword>
<reference evidence="10" key="1">
    <citation type="submission" date="2019-08" db="EMBL/GenBank/DDBJ databases">
        <authorList>
            <person name="Ashton P.M."/>
            <person name="Dallman T."/>
            <person name="Nair S."/>
            <person name="De Pinna E."/>
            <person name="Peters T."/>
            <person name="Grant K."/>
        </authorList>
    </citation>
    <scope>NUCLEOTIDE SEQUENCE</scope>
    <source>
        <strain evidence="10">780192</strain>
    </source>
</reference>
<evidence type="ECO:0000256" key="5">
    <source>
        <dbReference type="ARBA" id="ARBA00023026"/>
    </source>
</evidence>
<gene>
    <name evidence="10" type="ORF">FRN22_21955</name>
</gene>
<keyword evidence="8" id="KW-0998">Cell outer membrane</keyword>
<keyword evidence="7" id="KW-0564">Palmitate</keyword>
<keyword evidence="6" id="KW-0472">Membrane</keyword>
<dbReference type="EMBL" id="AAJCYU010000043">
    <property type="protein sequence ID" value="ECK7315374.1"/>
    <property type="molecule type" value="Genomic_DNA"/>
</dbReference>
<evidence type="ECO:0000256" key="4">
    <source>
        <dbReference type="ARBA" id="ARBA00022734"/>
    </source>
</evidence>
<dbReference type="Pfam" id="PF03498">
    <property type="entry name" value="CDtoxinA"/>
    <property type="match status" value="1"/>
</dbReference>
<accession>A0A3Z7ENN5</accession>
<dbReference type="InterPro" id="IPR003558">
    <property type="entry name" value="CDtoxinA/C"/>
</dbReference>
<evidence type="ECO:0000256" key="6">
    <source>
        <dbReference type="ARBA" id="ARBA00023136"/>
    </source>
</evidence>
<evidence type="ECO:0000256" key="1">
    <source>
        <dbReference type="ARBA" id="ARBA00004459"/>
    </source>
</evidence>
<dbReference type="PROSITE" id="PS51257">
    <property type="entry name" value="PROKAR_LIPOPROTEIN"/>
    <property type="match status" value="1"/>
</dbReference>
<comment type="subcellular location">
    <subcellularLocation>
        <location evidence="1">Cell outer membrane</location>
        <topology evidence="1">Lipid-anchor</topology>
    </subcellularLocation>
</comment>
<dbReference type="InterPro" id="IPR035992">
    <property type="entry name" value="Ricin_B-like_lectins"/>
</dbReference>
<evidence type="ECO:0000256" key="8">
    <source>
        <dbReference type="ARBA" id="ARBA00023237"/>
    </source>
</evidence>
<proteinExistence type="predicted"/>
<keyword evidence="5" id="KW-0843">Virulence</keyword>
<keyword evidence="9" id="KW-0449">Lipoprotein</keyword>
<name>A0A3Z7ENN5_SALET</name>
<keyword evidence="4" id="KW-0430">Lectin</keyword>
<evidence type="ECO:0000256" key="9">
    <source>
        <dbReference type="ARBA" id="ARBA00023288"/>
    </source>
</evidence>
<dbReference type="AlphaFoldDB" id="A0A3Z7ENN5"/>
<evidence type="ECO:0000256" key="2">
    <source>
        <dbReference type="ARBA" id="ARBA00022656"/>
    </source>
</evidence>
<dbReference type="GO" id="GO:0030246">
    <property type="term" value="F:carbohydrate binding"/>
    <property type="evidence" value="ECO:0007669"/>
    <property type="project" value="UniProtKB-KW"/>
</dbReference>
<dbReference type="GO" id="GO:0009279">
    <property type="term" value="C:cell outer membrane"/>
    <property type="evidence" value="ECO:0007669"/>
    <property type="project" value="UniProtKB-SubCell"/>
</dbReference>
<evidence type="ECO:0000256" key="3">
    <source>
        <dbReference type="ARBA" id="ARBA00022729"/>
    </source>
</evidence>
<dbReference type="PRINTS" id="PR01389">
    <property type="entry name" value="CDTOXINC"/>
</dbReference>
<evidence type="ECO:0000256" key="7">
    <source>
        <dbReference type="ARBA" id="ARBA00023139"/>
    </source>
</evidence>
<comment type="caution">
    <text evidence="10">The sequence shown here is derived from an EMBL/GenBank/DDBJ whole genome shotgun (WGS) entry which is preliminary data.</text>
</comment>
<dbReference type="Gene3D" id="2.80.10.50">
    <property type="match status" value="1"/>
</dbReference>
<evidence type="ECO:0000313" key="10">
    <source>
        <dbReference type="EMBL" id="ECK7315374.1"/>
    </source>
</evidence>
<dbReference type="SUPFAM" id="SSF50370">
    <property type="entry name" value="Ricin B-like lectins"/>
    <property type="match status" value="1"/>
</dbReference>
<protein>
    <submittedName>
        <fullName evidence="10">Toxin</fullName>
    </submittedName>
</protein>
<keyword evidence="3" id="KW-0732">Signal</keyword>
<dbReference type="InterPro" id="IPR003559">
    <property type="entry name" value="CDtoxinC"/>
</dbReference>
<organism evidence="10">
    <name type="scientific">Salmonella enterica I</name>
    <dbReference type="NCBI Taxonomy" id="59201"/>
    <lineage>
        <taxon>Bacteria</taxon>
        <taxon>Pseudomonadati</taxon>
        <taxon>Pseudomonadota</taxon>
        <taxon>Gammaproteobacteria</taxon>
        <taxon>Enterobacterales</taxon>
        <taxon>Enterobacteriaceae</taxon>
        <taxon>Salmonella</taxon>
    </lineage>
</organism>